<dbReference type="Pfam" id="PF00583">
    <property type="entry name" value="Acetyltransf_1"/>
    <property type="match status" value="1"/>
</dbReference>
<protein>
    <submittedName>
        <fullName evidence="2">N-acetyltransferase YycN</fullName>
    </submittedName>
</protein>
<comment type="caution">
    <text evidence="2">The sequence shown here is derived from an EMBL/GenBank/DDBJ whole genome shotgun (WGS) entry which is preliminary data.</text>
</comment>
<dbReference type="CDD" id="cd04301">
    <property type="entry name" value="NAT_SF"/>
    <property type="match status" value="1"/>
</dbReference>
<dbReference type="RefSeq" id="WP_088270155.1">
    <property type="nucleotide sequence ID" value="NZ_BMKI01000004.1"/>
</dbReference>
<dbReference type="EMBL" id="BMKI01000004">
    <property type="protein sequence ID" value="GGC92327.1"/>
    <property type="molecule type" value="Genomic_DNA"/>
</dbReference>
<keyword evidence="3" id="KW-1185">Reference proteome</keyword>
<dbReference type="InterPro" id="IPR052829">
    <property type="entry name" value="N-acetyltransferase_domain"/>
</dbReference>
<organism evidence="2 3">
    <name type="scientific">Enterococcus wangshanyuanii</name>
    <dbReference type="NCBI Taxonomy" id="2005703"/>
    <lineage>
        <taxon>Bacteria</taxon>
        <taxon>Bacillati</taxon>
        <taxon>Bacillota</taxon>
        <taxon>Bacilli</taxon>
        <taxon>Lactobacillales</taxon>
        <taxon>Enterococcaceae</taxon>
        <taxon>Enterococcus</taxon>
    </lineage>
</organism>
<gene>
    <name evidence="2" type="primary">yycN</name>
    <name evidence="2" type="ORF">GCM10011573_22390</name>
</gene>
<feature type="domain" description="N-acetyltransferase" evidence="1">
    <location>
        <begin position="17"/>
        <end position="152"/>
    </location>
</feature>
<reference evidence="3" key="1">
    <citation type="journal article" date="2019" name="Int. J. Syst. Evol. Microbiol.">
        <title>The Global Catalogue of Microorganisms (GCM) 10K type strain sequencing project: providing services to taxonomists for standard genome sequencing and annotation.</title>
        <authorList>
            <consortium name="The Broad Institute Genomics Platform"/>
            <consortium name="The Broad Institute Genome Sequencing Center for Infectious Disease"/>
            <person name="Wu L."/>
            <person name="Ma J."/>
        </authorList>
    </citation>
    <scope>NUCLEOTIDE SEQUENCE [LARGE SCALE GENOMIC DNA]</scope>
    <source>
        <strain evidence="3">CGMCC 1.15942</strain>
    </source>
</reference>
<dbReference type="SUPFAM" id="SSF55729">
    <property type="entry name" value="Acyl-CoA N-acyltransferases (Nat)"/>
    <property type="match status" value="1"/>
</dbReference>
<evidence type="ECO:0000313" key="3">
    <source>
        <dbReference type="Proteomes" id="UP000630615"/>
    </source>
</evidence>
<dbReference type="PANTHER" id="PTHR43259:SF1">
    <property type="entry name" value="N-ACETYLTRANSFERASE DOMAIN-CONTAINING PROTEIN"/>
    <property type="match status" value="1"/>
</dbReference>
<dbReference type="PANTHER" id="PTHR43259">
    <property type="entry name" value="SPT10P"/>
    <property type="match status" value="1"/>
</dbReference>
<proteinExistence type="predicted"/>
<evidence type="ECO:0000313" key="2">
    <source>
        <dbReference type="EMBL" id="GGC92327.1"/>
    </source>
</evidence>
<name>A0ABQ1P8N0_9ENTE</name>
<dbReference type="Proteomes" id="UP000630615">
    <property type="component" value="Unassembled WGS sequence"/>
</dbReference>
<dbReference type="PROSITE" id="PS51186">
    <property type="entry name" value="GNAT"/>
    <property type="match status" value="1"/>
</dbReference>
<accession>A0ABQ1P8N0</accession>
<sequence>MKLEKMRQETFKDYVALAISEYAKDKIKAGTWSESEALGLAEKSFTDLLPDGPETKDNYLFSLFISESTEEIGIIWIKVTDQKGFIYDFMIDEKYRGQGYGKRALSTIDEWAREHGLQEIGLHVFAHNESAYHLYKKMGYLETDITMVRKIK</sequence>
<dbReference type="InterPro" id="IPR000182">
    <property type="entry name" value="GNAT_dom"/>
</dbReference>
<evidence type="ECO:0000259" key="1">
    <source>
        <dbReference type="PROSITE" id="PS51186"/>
    </source>
</evidence>
<dbReference type="Gene3D" id="3.40.630.30">
    <property type="match status" value="1"/>
</dbReference>
<dbReference type="InterPro" id="IPR016181">
    <property type="entry name" value="Acyl_CoA_acyltransferase"/>
</dbReference>